<evidence type="ECO:0000313" key="2">
    <source>
        <dbReference type="Proteomes" id="UP001454036"/>
    </source>
</evidence>
<dbReference type="AlphaFoldDB" id="A0AAV3RXQ7"/>
<evidence type="ECO:0000313" key="1">
    <source>
        <dbReference type="EMBL" id="GAA0186523.1"/>
    </source>
</evidence>
<protein>
    <submittedName>
        <fullName evidence="1">Uncharacterized protein</fullName>
    </submittedName>
</protein>
<proteinExistence type="predicted"/>
<reference evidence="1 2" key="1">
    <citation type="submission" date="2024-01" db="EMBL/GenBank/DDBJ databases">
        <title>The complete chloroplast genome sequence of Lithospermum erythrorhizon: insights into the phylogenetic relationship among Boraginaceae species and the maternal lineages of purple gromwells.</title>
        <authorList>
            <person name="Okada T."/>
            <person name="Watanabe K."/>
        </authorList>
    </citation>
    <scope>NUCLEOTIDE SEQUENCE [LARGE SCALE GENOMIC DNA]</scope>
</reference>
<dbReference type="EMBL" id="BAABME010013773">
    <property type="protein sequence ID" value="GAA0186523.1"/>
    <property type="molecule type" value="Genomic_DNA"/>
</dbReference>
<gene>
    <name evidence="1" type="ORF">LIER_33811</name>
</gene>
<accession>A0AAV3RXQ7</accession>
<keyword evidence="2" id="KW-1185">Reference proteome</keyword>
<name>A0AAV3RXQ7_LITER</name>
<sequence length="133" mass="15446">MMTTFLFKDTKRTYRIDMIFCFYREELRSGEPVEKESPNGGFVFSGNDDFFRAFQVWVGIVEQSGEGKLVDPHRIDQDGLENRFDECHPPHKVEKLTFPRKDSSFDFINYVGKDLFSIDGYIKGNAQVVTKSI</sequence>
<dbReference type="Proteomes" id="UP001454036">
    <property type="component" value="Unassembled WGS sequence"/>
</dbReference>
<organism evidence="1 2">
    <name type="scientific">Lithospermum erythrorhizon</name>
    <name type="common">Purple gromwell</name>
    <name type="synonym">Lithospermum officinale var. erythrorhizon</name>
    <dbReference type="NCBI Taxonomy" id="34254"/>
    <lineage>
        <taxon>Eukaryota</taxon>
        <taxon>Viridiplantae</taxon>
        <taxon>Streptophyta</taxon>
        <taxon>Embryophyta</taxon>
        <taxon>Tracheophyta</taxon>
        <taxon>Spermatophyta</taxon>
        <taxon>Magnoliopsida</taxon>
        <taxon>eudicotyledons</taxon>
        <taxon>Gunneridae</taxon>
        <taxon>Pentapetalae</taxon>
        <taxon>asterids</taxon>
        <taxon>lamiids</taxon>
        <taxon>Boraginales</taxon>
        <taxon>Boraginaceae</taxon>
        <taxon>Boraginoideae</taxon>
        <taxon>Lithospermeae</taxon>
        <taxon>Lithospermum</taxon>
    </lineage>
</organism>
<comment type="caution">
    <text evidence="1">The sequence shown here is derived from an EMBL/GenBank/DDBJ whole genome shotgun (WGS) entry which is preliminary data.</text>
</comment>